<dbReference type="GO" id="GO:0005385">
    <property type="term" value="F:zinc ion transmembrane transporter activity"/>
    <property type="evidence" value="ECO:0007669"/>
    <property type="project" value="TreeGrafter"/>
</dbReference>
<keyword evidence="10" id="KW-1185">Reference proteome</keyword>
<dbReference type="Proteomes" id="UP000759131">
    <property type="component" value="Unassembled WGS sequence"/>
</dbReference>
<dbReference type="InterPro" id="IPR058533">
    <property type="entry name" value="Cation_efflux_TM"/>
</dbReference>
<evidence type="ECO:0000313" key="9">
    <source>
        <dbReference type="EMBL" id="CAD7651075.1"/>
    </source>
</evidence>
<dbReference type="PANTHER" id="PTHR11562">
    <property type="entry name" value="CATION EFFLUX PROTEIN/ ZINC TRANSPORTER"/>
    <property type="match status" value="1"/>
</dbReference>
<keyword evidence="4" id="KW-0406">Ion transport</keyword>
<dbReference type="EMBL" id="OC909930">
    <property type="protein sequence ID" value="CAD7651075.1"/>
    <property type="molecule type" value="Genomic_DNA"/>
</dbReference>
<evidence type="ECO:0000256" key="2">
    <source>
        <dbReference type="ARBA" id="ARBA00008873"/>
    </source>
</evidence>
<feature type="transmembrane region" description="Helical" evidence="7">
    <location>
        <begin position="131"/>
        <end position="152"/>
    </location>
</feature>
<feature type="transmembrane region" description="Helical" evidence="7">
    <location>
        <begin position="100"/>
        <end position="119"/>
    </location>
</feature>
<dbReference type="GO" id="GO:0010043">
    <property type="term" value="P:response to zinc ion"/>
    <property type="evidence" value="ECO:0007669"/>
    <property type="project" value="TreeGrafter"/>
</dbReference>
<dbReference type="GO" id="GO:0005886">
    <property type="term" value="C:plasma membrane"/>
    <property type="evidence" value="ECO:0007669"/>
    <property type="project" value="TreeGrafter"/>
</dbReference>
<evidence type="ECO:0000256" key="4">
    <source>
        <dbReference type="ARBA" id="ARBA00022906"/>
    </source>
</evidence>
<dbReference type="InterPro" id="IPR027469">
    <property type="entry name" value="Cation_efflux_TMD_sf"/>
</dbReference>
<organism evidence="9">
    <name type="scientific">Medioppia subpectinata</name>
    <dbReference type="NCBI Taxonomy" id="1979941"/>
    <lineage>
        <taxon>Eukaryota</taxon>
        <taxon>Metazoa</taxon>
        <taxon>Ecdysozoa</taxon>
        <taxon>Arthropoda</taxon>
        <taxon>Chelicerata</taxon>
        <taxon>Arachnida</taxon>
        <taxon>Acari</taxon>
        <taxon>Acariformes</taxon>
        <taxon>Sarcoptiformes</taxon>
        <taxon>Oribatida</taxon>
        <taxon>Brachypylina</taxon>
        <taxon>Oppioidea</taxon>
        <taxon>Oppiidae</taxon>
        <taxon>Medioppia</taxon>
    </lineage>
</organism>
<proteinExistence type="inferred from homology"/>
<dbReference type="OrthoDB" id="9944568at2759"/>
<dbReference type="InterPro" id="IPR002524">
    <property type="entry name" value="Cation_efflux"/>
</dbReference>
<evidence type="ECO:0000256" key="5">
    <source>
        <dbReference type="ARBA" id="ARBA00022989"/>
    </source>
</evidence>
<dbReference type="AlphaFoldDB" id="A0A7R9M0B1"/>
<keyword evidence="4" id="KW-0864">Zinc transport</keyword>
<reference evidence="9" key="1">
    <citation type="submission" date="2020-11" db="EMBL/GenBank/DDBJ databases">
        <authorList>
            <person name="Tran Van P."/>
        </authorList>
    </citation>
    <scope>NUCLEOTIDE SEQUENCE</scope>
</reference>
<feature type="domain" description="Cation efflux protein transmembrane" evidence="8">
    <location>
        <begin position="30"/>
        <end position="152"/>
    </location>
</feature>
<dbReference type="InterPro" id="IPR050681">
    <property type="entry name" value="CDF/SLC30A"/>
</dbReference>
<protein>
    <recommendedName>
        <fullName evidence="8">Cation efflux protein transmembrane domain-containing protein</fullName>
    </recommendedName>
</protein>
<name>A0A7R9M0B1_9ACAR</name>
<sequence length="175" mass="18600">KPVSATVNWSHCHSLDSSGEVVDKSARRKLIIASILCLIFMVIEVVGGLLANSLAIATDAAHLLTDFASFMISLFSLWVASRKASSRMSFGWHRAEVIGALTSVLMIWVVTGILCFMAVERIMSKKYEIDAQIMVITASIGVIVNIIMGISLSAGGISHGHSHGGGGGSHSHNHS</sequence>
<dbReference type="Gene3D" id="1.20.1510.10">
    <property type="entry name" value="Cation efflux protein transmembrane domain"/>
    <property type="match status" value="1"/>
</dbReference>
<gene>
    <name evidence="9" type="ORF">OSB1V03_LOCUS23169</name>
</gene>
<evidence type="ECO:0000256" key="1">
    <source>
        <dbReference type="ARBA" id="ARBA00004141"/>
    </source>
</evidence>
<dbReference type="SUPFAM" id="SSF161111">
    <property type="entry name" value="Cation efflux protein transmembrane domain-like"/>
    <property type="match status" value="1"/>
</dbReference>
<keyword evidence="5 7" id="KW-1133">Transmembrane helix</keyword>
<comment type="similarity">
    <text evidence="2">Belongs to the cation diffusion facilitator (CDF) transporter (TC 2.A.4) family. SLC30A subfamily.</text>
</comment>
<keyword evidence="6 7" id="KW-0472">Membrane</keyword>
<dbReference type="EMBL" id="CAJPIZ010055355">
    <property type="protein sequence ID" value="CAG2123224.1"/>
    <property type="molecule type" value="Genomic_DNA"/>
</dbReference>
<dbReference type="PANTHER" id="PTHR11562:SF17">
    <property type="entry name" value="RE54080P-RELATED"/>
    <property type="match status" value="1"/>
</dbReference>
<evidence type="ECO:0000313" key="10">
    <source>
        <dbReference type="Proteomes" id="UP000759131"/>
    </source>
</evidence>
<feature type="non-terminal residue" evidence="9">
    <location>
        <position position="175"/>
    </location>
</feature>
<dbReference type="NCBIfam" id="TIGR01297">
    <property type="entry name" value="CDF"/>
    <property type="match status" value="1"/>
</dbReference>
<feature type="transmembrane region" description="Helical" evidence="7">
    <location>
        <begin position="30"/>
        <end position="51"/>
    </location>
</feature>
<keyword evidence="3 7" id="KW-0812">Transmembrane</keyword>
<comment type="subcellular location">
    <subcellularLocation>
        <location evidence="1">Membrane</location>
        <topology evidence="1">Multi-pass membrane protein</topology>
    </subcellularLocation>
</comment>
<evidence type="ECO:0000256" key="7">
    <source>
        <dbReference type="SAM" id="Phobius"/>
    </source>
</evidence>
<evidence type="ECO:0000256" key="3">
    <source>
        <dbReference type="ARBA" id="ARBA00022692"/>
    </source>
</evidence>
<evidence type="ECO:0000256" key="6">
    <source>
        <dbReference type="ARBA" id="ARBA00023136"/>
    </source>
</evidence>
<evidence type="ECO:0000259" key="8">
    <source>
        <dbReference type="Pfam" id="PF01545"/>
    </source>
</evidence>
<feature type="transmembrane region" description="Helical" evidence="7">
    <location>
        <begin position="63"/>
        <end position="80"/>
    </location>
</feature>
<dbReference type="Pfam" id="PF01545">
    <property type="entry name" value="Cation_efflux"/>
    <property type="match status" value="1"/>
</dbReference>
<keyword evidence="4" id="KW-0813">Transport</keyword>
<keyword evidence="4" id="KW-0862">Zinc</keyword>
<feature type="non-terminal residue" evidence="9">
    <location>
        <position position="1"/>
    </location>
</feature>
<accession>A0A7R9M0B1</accession>